<evidence type="ECO:0000313" key="1">
    <source>
        <dbReference type="EMBL" id="KAK3863373.1"/>
    </source>
</evidence>
<dbReference type="EMBL" id="JAWQEG010004028">
    <property type="protein sequence ID" value="KAK3863373.1"/>
    <property type="molecule type" value="Genomic_DNA"/>
</dbReference>
<dbReference type="AlphaFoldDB" id="A0AAE1EYF6"/>
<reference evidence="1" key="1">
    <citation type="submission" date="2023-10" db="EMBL/GenBank/DDBJ databases">
        <title>Genome assemblies of two species of porcelain crab, Petrolisthes cinctipes and Petrolisthes manimaculis (Anomura: Porcellanidae).</title>
        <authorList>
            <person name="Angst P."/>
        </authorList>
    </citation>
    <scope>NUCLEOTIDE SEQUENCE</scope>
    <source>
        <strain evidence="1">PB745_01</strain>
        <tissue evidence="1">Gill</tissue>
    </source>
</reference>
<proteinExistence type="predicted"/>
<protein>
    <submittedName>
        <fullName evidence="1">Uncharacterized protein</fullName>
    </submittedName>
</protein>
<dbReference type="Proteomes" id="UP001286313">
    <property type="component" value="Unassembled WGS sequence"/>
</dbReference>
<sequence length="83" mass="9582">MIDYTPTKHYWKAMLMGVVGRKRLLLYVGSPLSDHRHTNPSSITMGEEVVGEVLKRKKYWTDLSHNTTALQVIPRDNKDGRSR</sequence>
<evidence type="ECO:0000313" key="2">
    <source>
        <dbReference type="Proteomes" id="UP001286313"/>
    </source>
</evidence>
<name>A0AAE1EYF6_PETCI</name>
<gene>
    <name evidence="1" type="ORF">Pcinc_030846</name>
</gene>
<keyword evidence="2" id="KW-1185">Reference proteome</keyword>
<comment type="caution">
    <text evidence="1">The sequence shown here is derived from an EMBL/GenBank/DDBJ whole genome shotgun (WGS) entry which is preliminary data.</text>
</comment>
<accession>A0AAE1EYF6</accession>
<organism evidence="1 2">
    <name type="scientific">Petrolisthes cinctipes</name>
    <name type="common">Flat porcelain crab</name>
    <dbReference type="NCBI Taxonomy" id="88211"/>
    <lineage>
        <taxon>Eukaryota</taxon>
        <taxon>Metazoa</taxon>
        <taxon>Ecdysozoa</taxon>
        <taxon>Arthropoda</taxon>
        <taxon>Crustacea</taxon>
        <taxon>Multicrustacea</taxon>
        <taxon>Malacostraca</taxon>
        <taxon>Eumalacostraca</taxon>
        <taxon>Eucarida</taxon>
        <taxon>Decapoda</taxon>
        <taxon>Pleocyemata</taxon>
        <taxon>Anomura</taxon>
        <taxon>Galatheoidea</taxon>
        <taxon>Porcellanidae</taxon>
        <taxon>Petrolisthes</taxon>
    </lineage>
</organism>